<evidence type="ECO:0000313" key="1">
    <source>
        <dbReference type="EMBL" id="RGS14929.1"/>
    </source>
</evidence>
<proteinExistence type="predicted"/>
<reference evidence="1 2" key="1">
    <citation type="submission" date="2018-08" db="EMBL/GenBank/DDBJ databases">
        <title>A genome reference for cultivated species of the human gut microbiota.</title>
        <authorList>
            <person name="Zou Y."/>
            <person name="Xue W."/>
            <person name="Luo G."/>
        </authorList>
    </citation>
    <scope>NUCLEOTIDE SEQUENCE [LARGE SCALE GENOMIC DNA]</scope>
    <source>
        <strain evidence="1 2">AF24-12</strain>
    </source>
</reference>
<accession>A0A412HE61</accession>
<organism evidence="1 2">
    <name type="scientific">Segatella copri</name>
    <dbReference type="NCBI Taxonomy" id="165179"/>
    <lineage>
        <taxon>Bacteria</taxon>
        <taxon>Pseudomonadati</taxon>
        <taxon>Bacteroidota</taxon>
        <taxon>Bacteroidia</taxon>
        <taxon>Bacteroidales</taxon>
        <taxon>Prevotellaceae</taxon>
        <taxon>Segatella</taxon>
    </lineage>
</organism>
<dbReference type="Proteomes" id="UP000283872">
    <property type="component" value="Unassembled WGS sequence"/>
</dbReference>
<dbReference type="AlphaFoldDB" id="A0A412HE61"/>
<dbReference type="EMBL" id="QRVA01000021">
    <property type="protein sequence ID" value="RGS14929.1"/>
    <property type="molecule type" value="Genomic_DNA"/>
</dbReference>
<evidence type="ECO:0000313" key="2">
    <source>
        <dbReference type="Proteomes" id="UP000283872"/>
    </source>
</evidence>
<comment type="caution">
    <text evidence="1">The sequence shown here is derived from an EMBL/GenBank/DDBJ whole genome shotgun (WGS) entry which is preliminary data.</text>
</comment>
<sequence>MNVNFKCFSIVVFKLLRVMMKLFLNRFRRDHGAIVGRLSQEVVNRQGIVAGHQYICDTMEREGGCLEPGEYRIMVAKCKCFARQMLFLEPVRDDSSSSSSLPLPETCKLCRMERKSHEFGCLEELYALPCPMMQPGNGPFRLRQGGILIGEAHAPGFVLKSQERFLLLFDRVKKAMVRGSEVVVEVVEEMG</sequence>
<name>A0A412HE61_9BACT</name>
<gene>
    <name evidence="1" type="ORF">DWY11_09240</name>
</gene>
<protein>
    <recommendedName>
        <fullName evidence="3">DUF5675 domain-containing protein</fullName>
    </recommendedName>
</protein>
<evidence type="ECO:0008006" key="3">
    <source>
        <dbReference type="Google" id="ProtNLM"/>
    </source>
</evidence>